<dbReference type="Proteomes" id="UP001160499">
    <property type="component" value="Unassembled WGS sequence"/>
</dbReference>
<keyword evidence="12" id="KW-1185">Reference proteome</keyword>
<evidence type="ECO:0000256" key="4">
    <source>
        <dbReference type="ARBA" id="ARBA00022692"/>
    </source>
</evidence>
<protein>
    <submittedName>
        <fullName evidence="11">EmrB/QacA subfamily drug resistance transporter</fullName>
    </submittedName>
</protein>
<keyword evidence="5 9" id="KW-1133">Transmembrane helix</keyword>
<evidence type="ECO:0000256" key="1">
    <source>
        <dbReference type="ARBA" id="ARBA00004651"/>
    </source>
</evidence>
<evidence type="ECO:0000256" key="9">
    <source>
        <dbReference type="SAM" id="Phobius"/>
    </source>
</evidence>
<dbReference type="InterPro" id="IPR020846">
    <property type="entry name" value="MFS_dom"/>
</dbReference>
<evidence type="ECO:0000259" key="10">
    <source>
        <dbReference type="PROSITE" id="PS50850"/>
    </source>
</evidence>
<dbReference type="EMBL" id="JARXVH010000009">
    <property type="protein sequence ID" value="MDH6218438.1"/>
    <property type="molecule type" value="Genomic_DNA"/>
</dbReference>
<evidence type="ECO:0000256" key="8">
    <source>
        <dbReference type="SAM" id="MobiDB-lite"/>
    </source>
</evidence>
<feature type="transmembrane region" description="Helical" evidence="9">
    <location>
        <begin position="204"/>
        <end position="223"/>
    </location>
</feature>
<evidence type="ECO:0000256" key="3">
    <source>
        <dbReference type="ARBA" id="ARBA00022475"/>
    </source>
</evidence>
<dbReference type="InterPro" id="IPR004638">
    <property type="entry name" value="EmrB-like"/>
</dbReference>
<comment type="subcellular location">
    <subcellularLocation>
        <location evidence="1">Cell membrane</location>
        <topology evidence="1">Multi-pass membrane protein</topology>
    </subcellularLocation>
</comment>
<feature type="transmembrane region" description="Helical" evidence="9">
    <location>
        <begin position="303"/>
        <end position="326"/>
    </location>
</feature>
<feature type="transmembrane region" description="Helical" evidence="9">
    <location>
        <begin position="142"/>
        <end position="161"/>
    </location>
</feature>
<evidence type="ECO:0000256" key="2">
    <source>
        <dbReference type="ARBA" id="ARBA00022448"/>
    </source>
</evidence>
<dbReference type="PROSITE" id="PS00216">
    <property type="entry name" value="SUGAR_TRANSPORT_1"/>
    <property type="match status" value="1"/>
</dbReference>
<accession>A0ABT6LQ44</accession>
<comment type="caution">
    <text evidence="11">The sequence shown here is derived from an EMBL/GenBank/DDBJ whole genome shotgun (WGS) entry which is preliminary data.</text>
</comment>
<dbReference type="NCBIfam" id="TIGR00711">
    <property type="entry name" value="efflux_EmrB"/>
    <property type="match status" value="1"/>
</dbReference>
<evidence type="ECO:0000256" key="5">
    <source>
        <dbReference type="ARBA" id="ARBA00022989"/>
    </source>
</evidence>
<keyword evidence="2" id="KW-0813">Transport</keyword>
<organism evidence="11 12">
    <name type="scientific">Streptomyces pseudovenezuelae</name>
    <dbReference type="NCBI Taxonomy" id="67350"/>
    <lineage>
        <taxon>Bacteria</taxon>
        <taxon>Bacillati</taxon>
        <taxon>Actinomycetota</taxon>
        <taxon>Actinomycetes</taxon>
        <taxon>Kitasatosporales</taxon>
        <taxon>Streptomycetaceae</taxon>
        <taxon>Streptomyces</taxon>
        <taxon>Streptomyces aurantiacus group</taxon>
    </lineage>
</organism>
<name>A0ABT6LQ44_9ACTN</name>
<evidence type="ECO:0000256" key="7">
    <source>
        <dbReference type="ARBA" id="ARBA00023251"/>
    </source>
</evidence>
<evidence type="ECO:0000256" key="6">
    <source>
        <dbReference type="ARBA" id="ARBA00023136"/>
    </source>
</evidence>
<dbReference type="Gene3D" id="1.20.1720.10">
    <property type="entry name" value="Multidrug resistance protein D"/>
    <property type="match status" value="1"/>
</dbReference>
<dbReference type="Gene3D" id="1.20.1250.20">
    <property type="entry name" value="MFS general substrate transporter like domains"/>
    <property type="match status" value="1"/>
</dbReference>
<gene>
    <name evidence="11" type="ORF">M2283_005770</name>
</gene>
<feature type="compositionally biased region" description="Polar residues" evidence="8">
    <location>
        <begin position="20"/>
        <end position="32"/>
    </location>
</feature>
<feature type="transmembrane region" description="Helical" evidence="9">
    <location>
        <begin position="235"/>
        <end position="252"/>
    </location>
</feature>
<feature type="region of interest" description="Disordered" evidence="8">
    <location>
        <begin position="1"/>
        <end position="36"/>
    </location>
</feature>
<dbReference type="PANTHER" id="PTHR42718">
    <property type="entry name" value="MAJOR FACILITATOR SUPERFAMILY MULTIDRUG TRANSPORTER MFSC"/>
    <property type="match status" value="1"/>
</dbReference>
<feature type="transmembrane region" description="Helical" evidence="9">
    <location>
        <begin position="45"/>
        <end position="65"/>
    </location>
</feature>
<feature type="transmembrane region" description="Helical" evidence="9">
    <location>
        <begin position="173"/>
        <end position="198"/>
    </location>
</feature>
<evidence type="ECO:0000313" key="12">
    <source>
        <dbReference type="Proteomes" id="UP001160499"/>
    </source>
</evidence>
<reference evidence="11 12" key="1">
    <citation type="submission" date="2023-04" db="EMBL/GenBank/DDBJ databases">
        <title>Forest soil microbial communities from Buena Vista Peninsula, Colon Province, Panama.</title>
        <authorList>
            <person name="Bouskill N."/>
        </authorList>
    </citation>
    <scope>NUCLEOTIDE SEQUENCE [LARGE SCALE GENOMIC DNA]</scope>
    <source>
        <strain evidence="11 12">GGS1</strain>
    </source>
</reference>
<keyword evidence="6 9" id="KW-0472">Membrane</keyword>
<dbReference type="PROSITE" id="PS50850">
    <property type="entry name" value="MFS"/>
    <property type="match status" value="1"/>
</dbReference>
<sequence length="525" mass="54549">MTSKSAPDDAIPEDAIRPDSWSSGRMSVTRTGETGPPVDADPRRWWGLVIIALAQLMVVLDATIVNIALPSAQTDLHMSDGNRQWVITAYTLAFGGLLLLGGRIADLVGRKRTFIFGLIGFAAASALGGAATGSGMLFGARALQGVFAAVLAPSALSLLTTTFTDPKERGKAFGIYGALAGSGSAIGFIVGGLLTEYLDWRWCLYVNVPIAVVAVFGAFALLHDRPGHSGARLDVPGVLLGCGGLVAIVYGFSEAEPRGWSDPLVLGLILGGVALLVTFVWWQTRSPSPLLPLHIVKDRNRAGCFLTMGLAVIGMFGLFLFMTYYLQVILGYSPVKTGLAFLPLTVAIIIGSTQISARLLTHVAPRVLMVPGMVLAAGGMLILTQMTVNSDYTTEILPALLLMGLGMGLTFMPVFSTATAGVAPQDAGVTSATVNTSQQVGGSIGTALLNTIATTSGATYIAAHLHNPAQRALVTREGVVHGYTVAIWCAVGIMLLAGLVAGLMVTAKAPKHGAPAEAAVPESVA</sequence>
<dbReference type="InterPro" id="IPR005829">
    <property type="entry name" value="Sugar_transporter_CS"/>
</dbReference>
<dbReference type="PRINTS" id="PR01036">
    <property type="entry name" value="TCRTETB"/>
</dbReference>
<evidence type="ECO:0000313" key="11">
    <source>
        <dbReference type="EMBL" id="MDH6218438.1"/>
    </source>
</evidence>
<proteinExistence type="predicted"/>
<keyword evidence="7" id="KW-0046">Antibiotic resistance</keyword>
<dbReference type="InterPro" id="IPR011701">
    <property type="entry name" value="MFS"/>
</dbReference>
<feature type="transmembrane region" description="Helical" evidence="9">
    <location>
        <begin position="400"/>
        <end position="423"/>
    </location>
</feature>
<feature type="domain" description="Major facilitator superfamily (MFS) profile" evidence="10">
    <location>
        <begin position="47"/>
        <end position="510"/>
    </location>
</feature>
<keyword evidence="3" id="KW-1003">Cell membrane</keyword>
<feature type="transmembrane region" description="Helical" evidence="9">
    <location>
        <begin position="338"/>
        <end position="360"/>
    </location>
</feature>
<feature type="transmembrane region" description="Helical" evidence="9">
    <location>
        <begin position="85"/>
        <end position="102"/>
    </location>
</feature>
<feature type="transmembrane region" description="Helical" evidence="9">
    <location>
        <begin position="444"/>
        <end position="463"/>
    </location>
</feature>
<dbReference type="SUPFAM" id="SSF103473">
    <property type="entry name" value="MFS general substrate transporter"/>
    <property type="match status" value="1"/>
</dbReference>
<feature type="transmembrane region" description="Helical" evidence="9">
    <location>
        <begin position="483"/>
        <end position="505"/>
    </location>
</feature>
<dbReference type="InterPro" id="IPR036259">
    <property type="entry name" value="MFS_trans_sf"/>
</dbReference>
<feature type="transmembrane region" description="Helical" evidence="9">
    <location>
        <begin position="114"/>
        <end position="136"/>
    </location>
</feature>
<dbReference type="Pfam" id="PF07690">
    <property type="entry name" value="MFS_1"/>
    <property type="match status" value="1"/>
</dbReference>
<dbReference type="PANTHER" id="PTHR42718:SF46">
    <property type="entry name" value="BLR6921 PROTEIN"/>
    <property type="match status" value="1"/>
</dbReference>
<dbReference type="CDD" id="cd17321">
    <property type="entry name" value="MFS_MMR_MDR_like"/>
    <property type="match status" value="1"/>
</dbReference>
<feature type="transmembrane region" description="Helical" evidence="9">
    <location>
        <begin position="367"/>
        <end position="388"/>
    </location>
</feature>
<keyword evidence="4 9" id="KW-0812">Transmembrane</keyword>
<feature type="transmembrane region" description="Helical" evidence="9">
    <location>
        <begin position="264"/>
        <end position="282"/>
    </location>
</feature>